<dbReference type="GO" id="GO:0051287">
    <property type="term" value="F:NAD binding"/>
    <property type="evidence" value="ECO:0007669"/>
    <property type="project" value="InterPro"/>
</dbReference>
<evidence type="ECO:0000313" key="4">
    <source>
        <dbReference type="EMBL" id="GAJ41375.1"/>
    </source>
</evidence>
<evidence type="ECO:0000256" key="2">
    <source>
        <dbReference type="ARBA" id="ARBA00023027"/>
    </source>
</evidence>
<keyword evidence="1" id="KW-0560">Oxidoreductase</keyword>
<name>A0A023DJB6_9BACL</name>
<gene>
    <name evidence="4" type="ORF">GCA01S_066_00200</name>
</gene>
<dbReference type="EMBL" id="BAWO01000066">
    <property type="protein sequence ID" value="GAJ41375.1"/>
    <property type="molecule type" value="Genomic_DNA"/>
</dbReference>
<keyword evidence="2" id="KW-0520">NAD</keyword>
<comment type="caution">
    <text evidence="4">The sequence shown here is derived from an EMBL/GenBank/DDBJ whole genome shotgun (WGS) entry which is preliminary data.</text>
</comment>
<dbReference type="RefSeq" id="WP_042411579.1">
    <property type="nucleotide sequence ID" value="NZ_BAWO01000066.1"/>
</dbReference>
<dbReference type="InterPro" id="IPR006140">
    <property type="entry name" value="D-isomer_DH_NAD-bd"/>
</dbReference>
<protein>
    <submittedName>
        <fullName evidence="4">Putative oxidoreductase</fullName>
    </submittedName>
</protein>
<evidence type="ECO:0000256" key="1">
    <source>
        <dbReference type="ARBA" id="ARBA00023002"/>
    </source>
</evidence>
<feature type="domain" description="D-isomer specific 2-hydroxyacid dehydrogenase NAD-binding" evidence="3">
    <location>
        <begin position="119"/>
        <end position="275"/>
    </location>
</feature>
<proteinExistence type="predicted"/>
<dbReference type="Pfam" id="PF02826">
    <property type="entry name" value="2-Hacid_dh_C"/>
    <property type="match status" value="1"/>
</dbReference>
<dbReference type="Gene3D" id="3.40.50.720">
    <property type="entry name" value="NAD(P)-binding Rossmann-like Domain"/>
    <property type="match status" value="2"/>
</dbReference>
<sequence>MKIDNILVTGRLYAEMAPLLQQKRPDKNFRFVAEEAVCRDDFFWADVYVGFRPVPSFEFGDIRWVHSLGAGVDAFLWNREWKEDVVLTRTIGSFGEQISEYCLSYMLRDLQCHDVYGWYQSQRQWKTVAPTLLRTQRVVIYGTGEIGQQIARHLRLFGVAPIGVSLSGQKKPYFSEVCSTEQAEEVLPKADWIIAALPLTKQTYHLFDERFFSLLNNACFINVGRGATVDETALWSALETRQVRLAVLDVVEEEPLPPTSPLWLHPNVIITPHIAALTSAEEAVDCFLQTLRRMENNQPLFNRVDIEKGY</sequence>
<dbReference type="OrthoDB" id="9805416at2"/>
<evidence type="ECO:0000313" key="5">
    <source>
        <dbReference type="Proteomes" id="UP000023561"/>
    </source>
</evidence>
<dbReference type="SUPFAM" id="SSF51735">
    <property type="entry name" value="NAD(P)-binding Rossmann-fold domains"/>
    <property type="match status" value="1"/>
</dbReference>
<dbReference type="AlphaFoldDB" id="A0A023DJB6"/>
<accession>A0A023DJB6</accession>
<keyword evidence="5" id="KW-1185">Reference proteome</keyword>
<dbReference type="PANTHER" id="PTHR43333:SF1">
    <property type="entry name" value="D-ISOMER SPECIFIC 2-HYDROXYACID DEHYDROGENASE NAD-BINDING DOMAIN-CONTAINING PROTEIN"/>
    <property type="match status" value="1"/>
</dbReference>
<dbReference type="GO" id="GO:0016491">
    <property type="term" value="F:oxidoreductase activity"/>
    <property type="evidence" value="ECO:0007669"/>
    <property type="project" value="UniProtKB-KW"/>
</dbReference>
<dbReference type="CDD" id="cd05300">
    <property type="entry name" value="2-Hacid_dh_1"/>
    <property type="match status" value="1"/>
</dbReference>
<organism evidence="4 5">
    <name type="scientific">Parageobacillus caldoxylosilyticus NBRC 107762</name>
    <dbReference type="NCBI Taxonomy" id="1220594"/>
    <lineage>
        <taxon>Bacteria</taxon>
        <taxon>Bacillati</taxon>
        <taxon>Bacillota</taxon>
        <taxon>Bacilli</taxon>
        <taxon>Bacillales</taxon>
        <taxon>Anoxybacillaceae</taxon>
        <taxon>Saccharococcus</taxon>
    </lineage>
</organism>
<dbReference type="InterPro" id="IPR036291">
    <property type="entry name" value="NAD(P)-bd_dom_sf"/>
</dbReference>
<dbReference type="PANTHER" id="PTHR43333">
    <property type="entry name" value="2-HACID_DH_C DOMAIN-CONTAINING PROTEIN"/>
    <property type="match status" value="1"/>
</dbReference>
<dbReference type="Proteomes" id="UP000023561">
    <property type="component" value="Unassembled WGS sequence"/>
</dbReference>
<reference evidence="4 5" key="1">
    <citation type="submission" date="2014-04" db="EMBL/GenBank/DDBJ databases">
        <title>Whole genome shotgun sequence of Geobacillus caldoxylosilyticus NBRC 107762.</title>
        <authorList>
            <person name="Hosoyama A."/>
            <person name="Hosoyama Y."/>
            <person name="Katano-Makiyama Y."/>
            <person name="Tsuchikane K."/>
            <person name="Ohji S."/>
            <person name="Ichikawa N."/>
            <person name="Yamazoe A."/>
            <person name="Fujita N."/>
        </authorList>
    </citation>
    <scope>NUCLEOTIDE SEQUENCE [LARGE SCALE GENOMIC DNA]</scope>
    <source>
        <strain evidence="4 5">NBRC 107762</strain>
    </source>
</reference>
<evidence type="ECO:0000259" key="3">
    <source>
        <dbReference type="Pfam" id="PF02826"/>
    </source>
</evidence>